<organism evidence="9 10">
    <name type="scientific">Paracholeplasma manati</name>
    <dbReference type="NCBI Taxonomy" id="591373"/>
    <lineage>
        <taxon>Bacteria</taxon>
        <taxon>Bacillati</taxon>
        <taxon>Mycoplasmatota</taxon>
        <taxon>Mollicutes</taxon>
        <taxon>Acholeplasmatales</taxon>
        <taxon>Acholeplasmataceae</taxon>
        <taxon>Paracholeplasma</taxon>
    </lineage>
</organism>
<evidence type="ECO:0000259" key="8">
    <source>
        <dbReference type="PROSITE" id="PS50850"/>
    </source>
</evidence>
<evidence type="ECO:0000256" key="6">
    <source>
        <dbReference type="ARBA" id="ARBA00023136"/>
    </source>
</evidence>
<comment type="caution">
    <text evidence="9">The sequence shown here is derived from an EMBL/GenBank/DDBJ whole genome shotgun (WGS) entry which is preliminary data.</text>
</comment>
<dbReference type="InterPro" id="IPR011701">
    <property type="entry name" value="MFS"/>
</dbReference>
<feature type="transmembrane region" description="Helical" evidence="7">
    <location>
        <begin position="217"/>
        <end position="239"/>
    </location>
</feature>
<dbReference type="PANTHER" id="PTHR23514">
    <property type="entry name" value="BYPASS OF STOP CODON PROTEIN 6"/>
    <property type="match status" value="1"/>
</dbReference>
<dbReference type="Gene3D" id="1.20.1250.20">
    <property type="entry name" value="MFS general substrate transporter like domains"/>
    <property type="match status" value="2"/>
</dbReference>
<feature type="transmembrane region" description="Helical" evidence="7">
    <location>
        <begin position="338"/>
        <end position="360"/>
    </location>
</feature>
<dbReference type="Pfam" id="PF07690">
    <property type="entry name" value="MFS_1"/>
    <property type="match status" value="1"/>
</dbReference>
<evidence type="ECO:0000256" key="5">
    <source>
        <dbReference type="ARBA" id="ARBA00022989"/>
    </source>
</evidence>
<evidence type="ECO:0000313" key="9">
    <source>
        <dbReference type="EMBL" id="MCV2231430.1"/>
    </source>
</evidence>
<feature type="transmembrane region" description="Helical" evidence="7">
    <location>
        <begin position="7"/>
        <end position="27"/>
    </location>
</feature>
<accession>A0ABT2Y3X4</accession>
<dbReference type="EMBL" id="JAOVQM010000001">
    <property type="protein sequence ID" value="MCV2231430.1"/>
    <property type="molecule type" value="Genomic_DNA"/>
</dbReference>
<evidence type="ECO:0000313" key="10">
    <source>
        <dbReference type="Proteomes" id="UP001177160"/>
    </source>
</evidence>
<evidence type="ECO:0000256" key="3">
    <source>
        <dbReference type="ARBA" id="ARBA00022448"/>
    </source>
</evidence>
<dbReference type="InterPro" id="IPR036259">
    <property type="entry name" value="MFS_trans_sf"/>
</dbReference>
<protein>
    <submittedName>
        <fullName evidence="9">MFS transporter</fullName>
    </submittedName>
</protein>
<feature type="domain" description="Major facilitator superfamily (MFS) profile" evidence="8">
    <location>
        <begin position="14"/>
        <end position="392"/>
    </location>
</feature>
<keyword evidence="6 7" id="KW-0472">Membrane</keyword>
<comment type="similarity">
    <text evidence="2">Belongs to the major facilitator superfamily.</text>
</comment>
<feature type="transmembrane region" description="Helical" evidence="7">
    <location>
        <begin position="301"/>
        <end position="318"/>
    </location>
</feature>
<feature type="transmembrane region" description="Helical" evidence="7">
    <location>
        <begin position="47"/>
        <end position="67"/>
    </location>
</feature>
<dbReference type="RefSeq" id="WP_263607542.1">
    <property type="nucleotide sequence ID" value="NZ_JAOVQM010000001.1"/>
</dbReference>
<feature type="transmembrane region" description="Helical" evidence="7">
    <location>
        <begin position="278"/>
        <end position="295"/>
    </location>
</feature>
<reference evidence="9" key="1">
    <citation type="submission" date="2022-09" db="EMBL/GenBank/DDBJ databases">
        <title>Novel Mycoplasma species identified in domestic and wild animals.</title>
        <authorList>
            <person name="Volokhov D.V."/>
            <person name="Furtak V.A."/>
            <person name="Zagorodnyaya T.A."/>
        </authorList>
    </citation>
    <scope>NUCLEOTIDE SEQUENCE</scope>
    <source>
        <strain evidence="9">Oakley</strain>
    </source>
</reference>
<comment type="subcellular location">
    <subcellularLocation>
        <location evidence="1">Cell membrane</location>
        <topology evidence="1">Multi-pass membrane protein</topology>
    </subcellularLocation>
</comment>
<feature type="transmembrane region" description="Helical" evidence="7">
    <location>
        <begin position="79"/>
        <end position="98"/>
    </location>
</feature>
<feature type="transmembrane region" description="Helical" evidence="7">
    <location>
        <begin position="164"/>
        <end position="187"/>
    </location>
</feature>
<proteinExistence type="inferred from homology"/>
<feature type="transmembrane region" description="Helical" evidence="7">
    <location>
        <begin position="245"/>
        <end position="266"/>
    </location>
</feature>
<keyword evidence="5 7" id="KW-1133">Transmembrane helix</keyword>
<dbReference type="PANTHER" id="PTHR23514:SF3">
    <property type="entry name" value="BYPASS OF STOP CODON PROTEIN 6"/>
    <property type="match status" value="1"/>
</dbReference>
<evidence type="ECO:0000256" key="7">
    <source>
        <dbReference type="SAM" id="Phobius"/>
    </source>
</evidence>
<evidence type="ECO:0000256" key="4">
    <source>
        <dbReference type="ARBA" id="ARBA00022692"/>
    </source>
</evidence>
<dbReference type="SUPFAM" id="SSF103473">
    <property type="entry name" value="MFS general substrate transporter"/>
    <property type="match status" value="1"/>
</dbReference>
<evidence type="ECO:0000256" key="1">
    <source>
        <dbReference type="ARBA" id="ARBA00004651"/>
    </source>
</evidence>
<dbReference type="Proteomes" id="UP001177160">
    <property type="component" value="Unassembled WGS sequence"/>
</dbReference>
<feature type="transmembrane region" description="Helical" evidence="7">
    <location>
        <begin position="366"/>
        <end position="387"/>
    </location>
</feature>
<dbReference type="InterPro" id="IPR020846">
    <property type="entry name" value="MFS_dom"/>
</dbReference>
<dbReference type="PROSITE" id="PS50850">
    <property type="entry name" value="MFS"/>
    <property type="match status" value="1"/>
</dbReference>
<feature type="transmembrane region" description="Helical" evidence="7">
    <location>
        <begin position="104"/>
        <end position="126"/>
    </location>
</feature>
<name>A0ABT2Y3X4_9MOLU</name>
<dbReference type="InterPro" id="IPR051788">
    <property type="entry name" value="MFS_Transporter"/>
</dbReference>
<keyword evidence="4 7" id="KW-0812">Transmembrane</keyword>
<evidence type="ECO:0000256" key="2">
    <source>
        <dbReference type="ARBA" id="ARBA00008335"/>
    </source>
</evidence>
<sequence length="402" mass="44714">MIQSKKQLTYAFLLLAVIYIAFIALGLPDALLGSAWNLVRVDLNVPLGTLGLMTVVVYIMSIISTYNAPRLLRLFQTKWITFVSITFTGLALILLSQVNAFYQMLFFAIPLGMGAGAIDVSLNHYLAKNYKASHMSYLHSFYGVGVTAGPSIMAYTLSLNSWRMGYIIVGSILLVIAAIVFISFKLWQKESEAEKEHHEHIPLKVAFRIKGAFNSMLIFLFYVHIESLLGVWIASYIYIEKGVSTSVAALFATTYYLGLTVGRLLSGFLSKILNPHQLIYIGVSLIFLGAVLILFNVPFEAFYFVVVGLLGVGSGPIYPNMMFINNSHFEPKELSKIISLQMVIGYMGFGIMTPLAGLLFDRTSIAFYPYVLITSSTILVLLVIRYIRLKTVQKQSISGHLT</sequence>
<gene>
    <name evidence="9" type="ORF">N7548_01135</name>
</gene>
<keyword evidence="10" id="KW-1185">Reference proteome</keyword>
<feature type="transmembrane region" description="Helical" evidence="7">
    <location>
        <begin position="138"/>
        <end position="158"/>
    </location>
</feature>
<keyword evidence="3" id="KW-0813">Transport</keyword>